<evidence type="ECO:0000313" key="2">
    <source>
        <dbReference type="Proteomes" id="UP000824120"/>
    </source>
</evidence>
<organism evidence="1 2">
    <name type="scientific">Solanum commersonii</name>
    <name type="common">Commerson's wild potato</name>
    <name type="synonym">Commerson's nightshade</name>
    <dbReference type="NCBI Taxonomy" id="4109"/>
    <lineage>
        <taxon>Eukaryota</taxon>
        <taxon>Viridiplantae</taxon>
        <taxon>Streptophyta</taxon>
        <taxon>Embryophyta</taxon>
        <taxon>Tracheophyta</taxon>
        <taxon>Spermatophyta</taxon>
        <taxon>Magnoliopsida</taxon>
        <taxon>eudicotyledons</taxon>
        <taxon>Gunneridae</taxon>
        <taxon>Pentapetalae</taxon>
        <taxon>asterids</taxon>
        <taxon>lamiids</taxon>
        <taxon>Solanales</taxon>
        <taxon>Solanaceae</taxon>
        <taxon>Solanoideae</taxon>
        <taxon>Solaneae</taxon>
        <taxon>Solanum</taxon>
    </lineage>
</organism>
<dbReference type="AlphaFoldDB" id="A0A9J6AF02"/>
<feature type="non-terminal residue" evidence="1">
    <location>
        <position position="1"/>
    </location>
</feature>
<reference evidence="1 2" key="1">
    <citation type="submission" date="2020-09" db="EMBL/GenBank/DDBJ databases">
        <title>De no assembly of potato wild relative species, Solanum commersonii.</title>
        <authorList>
            <person name="Cho K."/>
        </authorList>
    </citation>
    <scope>NUCLEOTIDE SEQUENCE [LARGE SCALE GENOMIC DNA]</scope>
    <source>
        <strain evidence="1">LZ3.2</strain>
        <tissue evidence="1">Leaf</tissue>
    </source>
</reference>
<dbReference type="EMBL" id="JACXVP010000002">
    <property type="protein sequence ID" value="KAG5622535.1"/>
    <property type="molecule type" value="Genomic_DNA"/>
</dbReference>
<proteinExistence type="predicted"/>
<comment type="caution">
    <text evidence="1">The sequence shown here is derived from an EMBL/GenBank/DDBJ whole genome shotgun (WGS) entry which is preliminary data.</text>
</comment>
<sequence>SGLHDAINDHHWCIHRHSDRPHQAAATTTSANTASSITVEVSTTSAAIAFTLGDGDVGGRYFDGDGRRGGRRGCRGRGGGGGYYKYDEDGHYASDCTNCVWLYFWQVN</sequence>
<protein>
    <submittedName>
        <fullName evidence="1">Uncharacterized protein</fullName>
    </submittedName>
</protein>
<accession>A0A9J6AF02</accession>
<dbReference type="Proteomes" id="UP000824120">
    <property type="component" value="Chromosome 2"/>
</dbReference>
<name>A0A9J6AF02_SOLCO</name>
<gene>
    <name evidence="1" type="ORF">H5410_007753</name>
</gene>
<keyword evidence="2" id="KW-1185">Reference proteome</keyword>
<evidence type="ECO:0000313" key="1">
    <source>
        <dbReference type="EMBL" id="KAG5622535.1"/>
    </source>
</evidence>